<dbReference type="InterPro" id="IPR036390">
    <property type="entry name" value="WH_DNA-bd_sf"/>
</dbReference>
<organism evidence="2 3">
    <name type="scientific">Pseudomonas viridiflava</name>
    <name type="common">Phytomonas viridiflava</name>
    <dbReference type="NCBI Taxonomy" id="33069"/>
    <lineage>
        <taxon>Bacteria</taxon>
        <taxon>Pseudomonadati</taxon>
        <taxon>Pseudomonadota</taxon>
        <taxon>Gammaproteobacteria</taxon>
        <taxon>Pseudomonadales</taxon>
        <taxon>Pseudomonadaceae</taxon>
        <taxon>Pseudomonas</taxon>
    </lineage>
</organism>
<proteinExistence type="predicted"/>
<dbReference type="Gene3D" id="1.10.287.100">
    <property type="match status" value="1"/>
</dbReference>
<dbReference type="PROSITE" id="PS50995">
    <property type="entry name" value="HTH_MARR_2"/>
    <property type="match status" value="1"/>
</dbReference>
<dbReference type="GO" id="GO:0003700">
    <property type="term" value="F:DNA-binding transcription factor activity"/>
    <property type="evidence" value="ECO:0007669"/>
    <property type="project" value="InterPro"/>
</dbReference>
<dbReference type="Proteomes" id="UP000273854">
    <property type="component" value="Unassembled WGS sequence"/>
</dbReference>
<dbReference type="AlphaFoldDB" id="A0A3M5PF46"/>
<dbReference type="SMART" id="SM00347">
    <property type="entry name" value="HTH_MARR"/>
    <property type="match status" value="1"/>
</dbReference>
<dbReference type="InterPro" id="IPR036388">
    <property type="entry name" value="WH-like_DNA-bd_sf"/>
</dbReference>
<dbReference type="PANTHER" id="PTHR39515:SF2">
    <property type="entry name" value="HTH-TYPE TRANSCRIPTIONAL REGULATOR RV0880"/>
    <property type="match status" value="1"/>
</dbReference>
<protein>
    <submittedName>
        <fullName evidence="2">MarR family transcriptional regulator</fullName>
    </submittedName>
</protein>
<accession>A0A3M5PF46</accession>
<evidence type="ECO:0000313" key="3">
    <source>
        <dbReference type="Proteomes" id="UP000273854"/>
    </source>
</evidence>
<dbReference type="PANTHER" id="PTHR39515">
    <property type="entry name" value="CONSERVED PROTEIN"/>
    <property type="match status" value="1"/>
</dbReference>
<evidence type="ECO:0000313" key="2">
    <source>
        <dbReference type="EMBL" id="RMT83260.1"/>
    </source>
</evidence>
<gene>
    <name evidence="2" type="ORF">ALP40_00211</name>
</gene>
<reference evidence="2 3" key="1">
    <citation type="submission" date="2018-08" db="EMBL/GenBank/DDBJ databases">
        <title>Recombination of ecologically and evolutionarily significant loci maintains genetic cohesion in the Pseudomonas syringae species complex.</title>
        <authorList>
            <person name="Dillon M."/>
            <person name="Thakur S."/>
            <person name="Almeida R.N.D."/>
            <person name="Weir B.S."/>
            <person name="Guttman D.S."/>
        </authorList>
    </citation>
    <scope>NUCLEOTIDE SEQUENCE [LARGE SCALE GENOMIC DNA]</scope>
    <source>
        <strain evidence="2 3">ICMP 19473</strain>
    </source>
</reference>
<dbReference type="EMBL" id="RBTP01000015">
    <property type="protein sequence ID" value="RMT83260.1"/>
    <property type="molecule type" value="Genomic_DNA"/>
</dbReference>
<comment type="caution">
    <text evidence="2">The sequence shown here is derived from an EMBL/GenBank/DDBJ whole genome shotgun (WGS) entry which is preliminary data.</text>
</comment>
<dbReference type="InterPro" id="IPR052526">
    <property type="entry name" value="HTH-type_Bedaq_tolerance"/>
</dbReference>
<dbReference type="Pfam" id="PF01047">
    <property type="entry name" value="MarR"/>
    <property type="match status" value="1"/>
</dbReference>
<dbReference type="SUPFAM" id="SSF46785">
    <property type="entry name" value="Winged helix' DNA-binding domain"/>
    <property type="match status" value="1"/>
</dbReference>
<evidence type="ECO:0000259" key="1">
    <source>
        <dbReference type="PROSITE" id="PS50995"/>
    </source>
</evidence>
<name>A0A3M5PF46_PSEVI</name>
<dbReference type="InterPro" id="IPR000835">
    <property type="entry name" value="HTH_MarR-typ"/>
</dbReference>
<dbReference type="Gene3D" id="1.10.10.10">
    <property type="entry name" value="Winged helix-like DNA-binding domain superfamily/Winged helix DNA-binding domain"/>
    <property type="match status" value="1"/>
</dbReference>
<feature type="domain" description="HTH marR-type" evidence="1">
    <location>
        <begin position="1"/>
        <end position="138"/>
    </location>
</feature>
<sequence>MPMNISLLREQVTRLGKRLRQEAQNHPESWSQMLVLSAIDRMGGTATPSKIAETENMQSSNLASLLRELDARELITRTPDTQDKRRTWIALSEKGNAILQASRDQRDQWLSDAVQACLTDDERRQLEAAGAIMEKLSAYRHSSDT</sequence>